<name>A0AAF0W6V3_DAUCS</name>
<dbReference type="PANTHER" id="PTHR47947:SF26">
    <property type="entry name" value="CYTOCHROME P450"/>
    <property type="match status" value="1"/>
</dbReference>
<feature type="binding site" description="axial binding residue" evidence="11">
    <location>
        <position position="249"/>
    </location>
    <ligand>
        <name>heme</name>
        <dbReference type="ChEBI" id="CHEBI:30413"/>
    </ligand>
    <ligandPart>
        <name>Fe</name>
        <dbReference type="ChEBI" id="CHEBI:18248"/>
    </ligandPart>
</feature>
<dbReference type="PROSITE" id="PS00086">
    <property type="entry name" value="CYTOCHROME_P450"/>
    <property type="match status" value="1"/>
</dbReference>
<reference evidence="13" key="1">
    <citation type="journal article" date="2016" name="Nat. Genet.">
        <title>A high-quality carrot genome assembly provides new insights into carotenoid accumulation and asterid genome evolution.</title>
        <authorList>
            <person name="Iorizzo M."/>
            <person name="Ellison S."/>
            <person name="Senalik D."/>
            <person name="Zeng P."/>
            <person name="Satapoomin P."/>
            <person name="Huang J."/>
            <person name="Bowman M."/>
            <person name="Iovene M."/>
            <person name="Sanseverino W."/>
            <person name="Cavagnaro P."/>
            <person name="Yildiz M."/>
            <person name="Macko-Podgorni A."/>
            <person name="Moranska E."/>
            <person name="Grzebelus E."/>
            <person name="Grzebelus D."/>
            <person name="Ashrafi H."/>
            <person name="Zheng Z."/>
            <person name="Cheng S."/>
            <person name="Spooner D."/>
            <person name="Van Deynze A."/>
            <person name="Simon P."/>
        </authorList>
    </citation>
    <scope>NUCLEOTIDE SEQUENCE</scope>
    <source>
        <tissue evidence="13">Leaf</tissue>
    </source>
</reference>
<dbReference type="Proteomes" id="UP000077755">
    <property type="component" value="Chromosome 1"/>
</dbReference>
<keyword evidence="9 12" id="KW-0503">Monooxygenase</keyword>
<dbReference type="InterPro" id="IPR036396">
    <property type="entry name" value="Cyt_P450_sf"/>
</dbReference>
<keyword evidence="7 12" id="KW-0560">Oxidoreductase</keyword>
<sequence>MVKIDINQWLGCLTQNIVLRTIVGKRYEWNDKKGIQFSERIRTVTEQVGSFYLRDYVSFLRWLDWGGPEKAMQEAAKETDRILTECLGEHKLRRKAKDEQHDIMDMILTRMDKATSPDFEGFDPDTVVKATSLARDELNNHVGRNRQVEESDIKNLVYLQAIIKESMRLHPSSQLLPPRESVEDCEIGGYNIPKDTLLIANLSKIHRDPQVWPNPDEFQPERFLTSHQNVDVMGNHYELLPFGSGRRRCPGIFFGLRLVQIALATIIHRFELEKASDEPDDKSAAVGLRNSIPQFKILLKPITSAEK</sequence>
<evidence type="ECO:0000256" key="5">
    <source>
        <dbReference type="ARBA" id="ARBA00022723"/>
    </source>
</evidence>
<keyword evidence="3 11" id="KW-0349">Heme</keyword>
<dbReference type="GO" id="GO:0016705">
    <property type="term" value="F:oxidoreductase activity, acting on paired donors, with incorporation or reduction of molecular oxygen"/>
    <property type="evidence" value="ECO:0007669"/>
    <property type="project" value="InterPro"/>
</dbReference>
<gene>
    <name evidence="13" type="ORF">DCAR_0103490</name>
</gene>
<dbReference type="InterPro" id="IPR002401">
    <property type="entry name" value="Cyt_P450_E_grp-I"/>
</dbReference>
<keyword evidence="8 11" id="KW-0408">Iron</keyword>
<evidence type="ECO:0000313" key="14">
    <source>
        <dbReference type="Proteomes" id="UP000077755"/>
    </source>
</evidence>
<dbReference type="Gene3D" id="1.10.630.10">
    <property type="entry name" value="Cytochrome P450"/>
    <property type="match status" value="2"/>
</dbReference>
<keyword evidence="10" id="KW-0472">Membrane</keyword>
<comment type="cofactor">
    <cofactor evidence="1 11">
        <name>heme</name>
        <dbReference type="ChEBI" id="CHEBI:30413"/>
    </cofactor>
</comment>
<dbReference type="GO" id="GO:0020037">
    <property type="term" value="F:heme binding"/>
    <property type="evidence" value="ECO:0007669"/>
    <property type="project" value="InterPro"/>
</dbReference>
<evidence type="ECO:0000256" key="3">
    <source>
        <dbReference type="ARBA" id="ARBA00022617"/>
    </source>
</evidence>
<evidence type="ECO:0000256" key="2">
    <source>
        <dbReference type="ARBA" id="ARBA00004370"/>
    </source>
</evidence>
<accession>A0AAF0W6V3</accession>
<evidence type="ECO:0000256" key="11">
    <source>
        <dbReference type="PIRSR" id="PIRSR602401-1"/>
    </source>
</evidence>
<dbReference type="EMBL" id="CP093343">
    <property type="protein sequence ID" value="WOG84307.1"/>
    <property type="molecule type" value="Genomic_DNA"/>
</dbReference>
<evidence type="ECO:0000313" key="13">
    <source>
        <dbReference type="EMBL" id="WOG84307.1"/>
    </source>
</evidence>
<dbReference type="SUPFAM" id="SSF48264">
    <property type="entry name" value="Cytochrome P450"/>
    <property type="match status" value="1"/>
</dbReference>
<dbReference type="InterPro" id="IPR001128">
    <property type="entry name" value="Cyt_P450"/>
</dbReference>
<dbReference type="GO" id="GO:0016020">
    <property type="term" value="C:membrane"/>
    <property type="evidence" value="ECO:0007669"/>
    <property type="project" value="UniProtKB-SubCell"/>
</dbReference>
<dbReference type="GO" id="GO:0004497">
    <property type="term" value="F:monooxygenase activity"/>
    <property type="evidence" value="ECO:0007669"/>
    <property type="project" value="UniProtKB-KW"/>
</dbReference>
<evidence type="ECO:0000256" key="4">
    <source>
        <dbReference type="ARBA" id="ARBA00022692"/>
    </source>
</evidence>
<dbReference type="InterPro" id="IPR017972">
    <property type="entry name" value="Cyt_P450_CS"/>
</dbReference>
<evidence type="ECO:0000256" key="1">
    <source>
        <dbReference type="ARBA" id="ARBA00001971"/>
    </source>
</evidence>
<evidence type="ECO:0000256" key="6">
    <source>
        <dbReference type="ARBA" id="ARBA00022989"/>
    </source>
</evidence>
<keyword evidence="4" id="KW-0812">Transmembrane</keyword>
<dbReference type="PANTHER" id="PTHR47947">
    <property type="entry name" value="CYTOCHROME P450 82C3-RELATED"/>
    <property type="match status" value="1"/>
</dbReference>
<evidence type="ECO:0000256" key="9">
    <source>
        <dbReference type="ARBA" id="ARBA00023033"/>
    </source>
</evidence>
<evidence type="ECO:0000256" key="12">
    <source>
        <dbReference type="RuleBase" id="RU000461"/>
    </source>
</evidence>
<evidence type="ECO:0008006" key="15">
    <source>
        <dbReference type="Google" id="ProtNLM"/>
    </source>
</evidence>
<dbReference type="AlphaFoldDB" id="A0AAF0W6V3"/>
<proteinExistence type="inferred from homology"/>
<dbReference type="Pfam" id="PF00067">
    <property type="entry name" value="p450"/>
    <property type="match status" value="2"/>
</dbReference>
<dbReference type="GO" id="GO:0005506">
    <property type="term" value="F:iron ion binding"/>
    <property type="evidence" value="ECO:0007669"/>
    <property type="project" value="InterPro"/>
</dbReference>
<dbReference type="InterPro" id="IPR050651">
    <property type="entry name" value="Plant_Cytochrome_P450_Monoox"/>
</dbReference>
<evidence type="ECO:0000256" key="7">
    <source>
        <dbReference type="ARBA" id="ARBA00023002"/>
    </source>
</evidence>
<keyword evidence="5 11" id="KW-0479">Metal-binding</keyword>
<protein>
    <recommendedName>
        <fullName evidence="15">Cytochrome P450</fullName>
    </recommendedName>
</protein>
<reference evidence="13" key="2">
    <citation type="submission" date="2022-03" db="EMBL/GenBank/DDBJ databases">
        <title>Draft title - Genomic analysis of global carrot germplasm unveils the trajectory of domestication and the origin of high carotenoid orange carrot.</title>
        <authorList>
            <person name="Iorizzo M."/>
            <person name="Ellison S."/>
            <person name="Senalik D."/>
            <person name="Macko-Podgorni A."/>
            <person name="Grzebelus D."/>
            <person name="Bostan H."/>
            <person name="Rolling W."/>
            <person name="Curaba J."/>
            <person name="Simon P."/>
        </authorList>
    </citation>
    <scope>NUCLEOTIDE SEQUENCE</scope>
    <source>
        <tissue evidence="13">Leaf</tissue>
    </source>
</reference>
<comment type="similarity">
    <text evidence="12">Belongs to the cytochrome P450 family.</text>
</comment>
<comment type="subcellular location">
    <subcellularLocation>
        <location evidence="2">Membrane</location>
    </subcellularLocation>
</comment>
<evidence type="ECO:0000256" key="10">
    <source>
        <dbReference type="ARBA" id="ARBA00023136"/>
    </source>
</evidence>
<organism evidence="13 14">
    <name type="scientific">Daucus carota subsp. sativus</name>
    <name type="common">Carrot</name>
    <dbReference type="NCBI Taxonomy" id="79200"/>
    <lineage>
        <taxon>Eukaryota</taxon>
        <taxon>Viridiplantae</taxon>
        <taxon>Streptophyta</taxon>
        <taxon>Embryophyta</taxon>
        <taxon>Tracheophyta</taxon>
        <taxon>Spermatophyta</taxon>
        <taxon>Magnoliopsida</taxon>
        <taxon>eudicotyledons</taxon>
        <taxon>Gunneridae</taxon>
        <taxon>Pentapetalae</taxon>
        <taxon>asterids</taxon>
        <taxon>campanulids</taxon>
        <taxon>Apiales</taxon>
        <taxon>Apiaceae</taxon>
        <taxon>Apioideae</taxon>
        <taxon>Scandiceae</taxon>
        <taxon>Daucinae</taxon>
        <taxon>Daucus</taxon>
        <taxon>Daucus sect. Daucus</taxon>
    </lineage>
</organism>
<keyword evidence="6" id="KW-1133">Transmembrane helix</keyword>
<keyword evidence="14" id="KW-1185">Reference proteome</keyword>
<evidence type="ECO:0000256" key="8">
    <source>
        <dbReference type="ARBA" id="ARBA00023004"/>
    </source>
</evidence>
<dbReference type="PRINTS" id="PR00463">
    <property type="entry name" value="EP450I"/>
</dbReference>